<keyword evidence="6" id="KW-1133">Transmembrane helix</keyword>
<evidence type="ECO:0000256" key="5">
    <source>
        <dbReference type="ARBA" id="ARBA00023284"/>
    </source>
</evidence>
<evidence type="ECO:0000256" key="6">
    <source>
        <dbReference type="SAM" id="Phobius"/>
    </source>
</evidence>
<dbReference type="Pfam" id="PF13462">
    <property type="entry name" value="Thioredoxin_4"/>
    <property type="match status" value="1"/>
</dbReference>
<evidence type="ECO:0000259" key="7">
    <source>
        <dbReference type="PROSITE" id="PS51352"/>
    </source>
</evidence>
<evidence type="ECO:0000313" key="8">
    <source>
        <dbReference type="EMBL" id="OIO32355.1"/>
    </source>
</evidence>
<feature type="domain" description="Thioredoxin" evidence="7">
    <location>
        <begin position="36"/>
        <end position="229"/>
    </location>
</feature>
<evidence type="ECO:0000313" key="9">
    <source>
        <dbReference type="Proteomes" id="UP000183206"/>
    </source>
</evidence>
<accession>A0A1J4V8K5</accession>
<comment type="similarity">
    <text evidence="1">Belongs to the thioredoxin family. DsbA subfamily.</text>
</comment>
<feature type="transmembrane region" description="Helical" evidence="6">
    <location>
        <begin position="9"/>
        <end position="27"/>
    </location>
</feature>
<organism evidence="8 9">
    <name type="scientific">Candidatus Nomurabacteria bacterium CG1_02_47_685</name>
    <dbReference type="NCBI Taxonomy" id="1805282"/>
    <lineage>
        <taxon>Bacteria</taxon>
        <taxon>Candidatus Nomuraibacteriota</taxon>
    </lineage>
</organism>
<dbReference type="SUPFAM" id="SSF52833">
    <property type="entry name" value="Thioredoxin-like"/>
    <property type="match status" value="1"/>
</dbReference>
<dbReference type="InterPro" id="IPR036249">
    <property type="entry name" value="Thioredoxin-like_sf"/>
</dbReference>
<dbReference type="STRING" id="1805282.AUJ44_02500"/>
<keyword evidence="2" id="KW-0732">Signal</keyword>
<keyword evidence="6" id="KW-0472">Membrane</keyword>
<keyword evidence="6" id="KW-0812">Transmembrane</keyword>
<dbReference type="EMBL" id="MNVO01000041">
    <property type="protein sequence ID" value="OIO32355.1"/>
    <property type="molecule type" value="Genomic_DNA"/>
</dbReference>
<keyword evidence="4" id="KW-1015">Disulfide bond</keyword>
<proteinExistence type="inferred from homology"/>
<sequence>MNTNENNKFLPVAVIVAGLFIAGAVVWNGQNPAAPSDGTAQAPKVNVKDVKIDGDPFIGRADAPITIISWSDFQCPYCKKFEFETLPGIIENYVDTGKVKVVFMDFTFLGSDSIDAALYNRSVWKLYPEQYFAWRTAMFTAQDDEGDQGFGDAASIDKLNTAISGIDAEKVSADVKANTNAYQKEVNADKAEAQKVGVNSTPSSIIGTQVVASAYPFEYFKPLIDELLK</sequence>
<evidence type="ECO:0000256" key="1">
    <source>
        <dbReference type="ARBA" id="ARBA00005791"/>
    </source>
</evidence>
<name>A0A1J4V8K5_9BACT</name>
<gene>
    <name evidence="8" type="ORF">AUJ44_02500</name>
</gene>
<evidence type="ECO:0000256" key="2">
    <source>
        <dbReference type="ARBA" id="ARBA00022729"/>
    </source>
</evidence>
<dbReference type="PROSITE" id="PS51352">
    <property type="entry name" value="THIOREDOXIN_2"/>
    <property type="match status" value="1"/>
</dbReference>
<dbReference type="Gene3D" id="3.40.30.10">
    <property type="entry name" value="Glutaredoxin"/>
    <property type="match status" value="1"/>
</dbReference>
<comment type="caution">
    <text evidence="8">The sequence shown here is derived from an EMBL/GenBank/DDBJ whole genome shotgun (WGS) entry which is preliminary data.</text>
</comment>
<dbReference type="PANTHER" id="PTHR13887:SF14">
    <property type="entry name" value="DISULFIDE BOND FORMATION PROTEIN D"/>
    <property type="match status" value="1"/>
</dbReference>
<protein>
    <recommendedName>
        <fullName evidence="7">Thioredoxin domain-containing protein</fullName>
    </recommendedName>
</protein>
<dbReference type="GO" id="GO:0016491">
    <property type="term" value="F:oxidoreductase activity"/>
    <property type="evidence" value="ECO:0007669"/>
    <property type="project" value="UniProtKB-KW"/>
</dbReference>
<reference evidence="8 9" key="1">
    <citation type="journal article" date="2016" name="Environ. Microbiol.">
        <title>Genomic resolution of a cold subsurface aquifer community provides metabolic insights for novel microbes adapted to high CO concentrations.</title>
        <authorList>
            <person name="Probst A.J."/>
            <person name="Castelle C.J."/>
            <person name="Singh A."/>
            <person name="Brown C.T."/>
            <person name="Anantharaman K."/>
            <person name="Sharon I."/>
            <person name="Hug L.A."/>
            <person name="Burstein D."/>
            <person name="Emerson J.B."/>
            <person name="Thomas B.C."/>
            <person name="Banfield J.F."/>
        </authorList>
    </citation>
    <scope>NUCLEOTIDE SEQUENCE [LARGE SCALE GENOMIC DNA]</scope>
    <source>
        <strain evidence="8">CG1_02_47_685</strain>
    </source>
</reference>
<dbReference type="InterPro" id="IPR013766">
    <property type="entry name" value="Thioredoxin_domain"/>
</dbReference>
<dbReference type="InterPro" id="IPR012336">
    <property type="entry name" value="Thioredoxin-like_fold"/>
</dbReference>
<evidence type="ECO:0000256" key="3">
    <source>
        <dbReference type="ARBA" id="ARBA00023002"/>
    </source>
</evidence>
<keyword evidence="5" id="KW-0676">Redox-active center</keyword>
<keyword evidence="3" id="KW-0560">Oxidoreductase</keyword>
<dbReference type="PANTHER" id="PTHR13887">
    <property type="entry name" value="GLUTATHIONE S-TRANSFERASE KAPPA"/>
    <property type="match status" value="1"/>
</dbReference>
<dbReference type="AlphaFoldDB" id="A0A1J4V8K5"/>
<evidence type="ECO:0000256" key="4">
    <source>
        <dbReference type="ARBA" id="ARBA00023157"/>
    </source>
</evidence>
<dbReference type="Proteomes" id="UP000183206">
    <property type="component" value="Unassembled WGS sequence"/>
</dbReference>